<proteinExistence type="predicted"/>
<reference evidence="3 5" key="1">
    <citation type="submission" date="2016-02" db="EMBL/GenBank/DDBJ databases">
        <title>Complete Genome of H5569, the type strain of the newly described species Haematospirillium jordaniae.</title>
        <authorList>
            <person name="Nicholson A.C."/>
            <person name="Humrighouse B.W."/>
            <person name="Loparov V."/>
            <person name="McQuiston J.R."/>
        </authorList>
    </citation>
    <scope>NUCLEOTIDE SEQUENCE [LARGE SCALE GENOMIC DNA]</scope>
    <source>
        <strain evidence="3 5">H5569</strain>
        <plasmid evidence="5">Plasmid unnamed 2</plasmid>
        <plasmid evidence="3">unnamed 2</plasmid>
    </source>
</reference>
<keyword evidence="3" id="KW-0614">Plasmid</keyword>
<evidence type="ECO:0000313" key="3">
    <source>
        <dbReference type="EMBL" id="AMW35756.1"/>
    </source>
</evidence>
<dbReference type="Pfam" id="PF09722">
    <property type="entry name" value="Xre_MbcA_ParS_C"/>
    <property type="match status" value="1"/>
</dbReference>
<dbReference type="GeneID" id="53317745"/>
<accession>A0A143DGI2</accession>
<geneLocation type="plasmid" evidence="3 5">
    <name>unnamed 2</name>
</geneLocation>
<dbReference type="EMBL" id="CP014527">
    <property type="protein sequence ID" value="AMW35756.1"/>
    <property type="molecule type" value="Genomic_DNA"/>
</dbReference>
<sequence>MTRAPKSETHQPDASAVLTKAVIRAADYLDIPATVLARILGLSEPTISRMRKGSFFLSTKKKESEIGVLFVRLFRSLDALVGGDQASARAWLTNVNTVLLDRPLNQIQTINGLYNVIAYLDARRAVI</sequence>
<dbReference type="EMBL" id="CP014527">
    <property type="protein sequence ID" value="AMW35950.1"/>
    <property type="molecule type" value="Genomic_DNA"/>
</dbReference>
<gene>
    <name evidence="3" type="ORF">AY555_10260</name>
    <name evidence="4" type="ORF">AY555_11375</name>
</gene>
<feature type="domain" description="Antitoxin Xre-like helix-turn-helix" evidence="2">
    <location>
        <begin position="10"/>
        <end position="72"/>
    </location>
</feature>
<organism evidence="3 5">
    <name type="scientific">Haematospirillum jordaniae</name>
    <dbReference type="NCBI Taxonomy" id="1549855"/>
    <lineage>
        <taxon>Bacteria</taxon>
        <taxon>Pseudomonadati</taxon>
        <taxon>Pseudomonadota</taxon>
        <taxon>Alphaproteobacteria</taxon>
        <taxon>Rhodospirillales</taxon>
        <taxon>Novispirillaceae</taxon>
        <taxon>Haematospirillum</taxon>
    </lineage>
</organism>
<dbReference type="InterPro" id="IPR024467">
    <property type="entry name" value="Xre/MbcA/ParS-like_toxin-bd"/>
</dbReference>
<protein>
    <submittedName>
        <fullName evidence="3">Transcriptional regulator, XRE family protein</fullName>
    </submittedName>
</protein>
<evidence type="ECO:0000313" key="5">
    <source>
        <dbReference type="Proteomes" id="UP000076066"/>
    </source>
</evidence>
<dbReference type="KEGG" id="hjo:AY555_10260"/>
<dbReference type="KEGG" id="hjo:AY555_11375"/>
<dbReference type="AlphaFoldDB" id="A0A143DGI2"/>
<dbReference type="GO" id="GO:0003677">
    <property type="term" value="F:DNA binding"/>
    <property type="evidence" value="ECO:0007669"/>
    <property type="project" value="InterPro"/>
</dbReference>
<dbReference type="OrthoDB" id="8481084at2"/>
<evidence type="ECO:0000259" key="1">
    <source>
        <dbReference type="Pfam" id="PF09722"/>
    </source>
</evidence>
<keyword evidence="5" id="KW-1185">Reference proteome</keyword>
<dbReference type="InterPro" id="IPR046847">
    <property type="entry name" value="Xre-like_HTH"/>
</dbReference>
<dbReference type="Proteomes" id="UP000076066">
    <property type="component" value="Plasmid unnamed 2"/>
</dbReference>
<dbReference type="Pfam" id="PF20432">
    <property type="entry name" value="Xre-like-HTH"/>
    <property type="match status" value="1"/>
</dbReference>
<name>A0A143DGI2_9PROT</name>
<dbReference type="RefSeq" id="WP_066137018.1">
    <property type="nucleotide sequence ID" value="NZ_CP014527.1"/>
</dbReference>
<evidence type="ECO:0000259" key="2">
    <source>
        <dbReference type="Pfam" id="PF20432"/>
    </source>
</evidence>
<evidence type="ECO:0000313" key="4">
    <source>
        <dbReference type="EMBL" id="AMW35950.1"/>
    </source>
</evidence>
<feature type="domain" description="Antitoxin Xre/MbcA/ParS-like toxin-binding" evidence="1">
    <location>
        <begin position="76"/>
        <end position="124"/>
    </location>
</feature>